<organism evidence="4 5">
    <name type="scientific">Pseudomonas hefeiensis</name>
    <dbReference type="NCBI Taxonomy" id="2738125"/>
    <lineage>
        <taxon>Bacteria</taxon>
        <taxon>Pseudomonadati</taxon>
        <taxon>Pseudomonadota</taxon>
        <taxon>Gammaproteobacteria</taxon>
        <taxon>Pseudomonadales</taxon>
        <taxon>Pseudomonadaceae</taxon>
        <taxon>Pseudomonas</taxon>
    </lineage>
</organism>
<name>A0ABY9GGL4_9PSED</name>
<dbReference type="PANTHER" id="PTHR11748:SF114">
    <property type="entry name" value="ARYL-ALCOHOL OXIDASE VANILLYL-ALCOHOL OXIDASE (AFU_ORTHOLOGUE AFUA_3G09500)-RELATED"/>
    <property type="match status" value="1"/>
</dbReference>
<dbReference type="SUPFAM" id="SSF55103">
    <property type="entry name" value="FAD-linked oxidases, C-terminal domain"/>
    <property type="match status" value="1"/>
</dbReference>
<dbReference type="RefSeq" id="WP_305389475.1">
    <property type="nucleotide sequence ID" value="NZ_CP117426.1"/>
</dbReference>
<dbReference type="PROSITE" id="PS51387">
    <property type="entry name" value="FAD_PCMH"/>
    <property type="match status" value="1"/>
</dbReference>
<keyword evidence="2" id="KW-0274">FAD</keyword>
<dbReference type="InterPro" id="IPR016170">
    <property type="entry name" value="Cytok_DH_C_sf"/>
</dbReference>
<dbReference type="Gene3D" id="3.30.465.10">
    <property type="match status" value="1"/>
</dbReference>
<dbReference type="Gene3D" id="3.30.43.10">
    <property type="entry name" value="Uridine Diphospho-n-acetylenolpyruvylglucosamine Reductase, domain 2"/>
    <property type="match status" value="1"/>
</dbReference>
<dbReference type="InterPro" id="IPR016167">
    <property type="entry name" value="FAD-bd_PCMH_sub1"/>
</dbReference>
<dbReference type="InterPro" id="IPR016171">
    <property type="entry name" value="Vanillyl_alc_oxidase_C-sub2"/>
</dbReference>
<keyword evidence="1" id="KW-0285">Flavoprotein</keyword>
<dbReference type="Pfam" id="PF01565">
    <property type="entry name" value="FAD_binding_4"/>
    <property type="match status" value="1"/>
</dbReference>
<dbReference type="Gene3D" id="1.10.45.10">
    <property type="entry name" value="Vanillyl-alcohol Oxidase, Chain A, domain 4"/>
    <property type="match status" value="1"/>
</dbReference>
<gene>
    <name evidence="4" type="ORF">PSH57_10980</name>
</gene>
<feature type="domain" description="FAD-binding PCMH-type" evidence="3">
    <location>
        <begin position="50"/>
        <end position="238"/>
    </location>
</feature>
<evidence type="ECO:0000313" key="4">
    <source>
        <dbReference type="EMBL" id="WLH14790.1"/>
    </source>
</evidence>
<evidence type="ECO:0000313" key="5">
    <source>
        <dbReference type="Proteomes" id="UP001230339"/>
    </source>
</evidence>
<dbReference type="InterPro" id="IPR016169">
    <property type="entry name" value="FAD-bd_PCMH_sub2"/>
</dbReference>
<evidence type="ECO:0000259" key="3">
    <source>
        <dbReference type="PROSITE" id="PS51387"/>
    </source>
</evidence>
<dbReference type="Gene3D" id="3.40.462.10">
    <property type="entry name" value="FAD-linked oxidases, C-terminal domain"/>
    <property type="match status" value="1"/>
</dbReference>
<dbReference type="Proteomes" id="UP001230339">
    <property type="component" value="Chromosome"/>
</dbReference>
<proteinExistence type="predicted"/>
<accession>A0ABY9GGL4</accession>
<sequence length="541" mass="59675">MASYNINNNGAYNQAIDSFRKTVGSEWVFTSKEDLSTYRDPYSVIWDEPGEVLPLAAVAPGNVEHVQEIVRAANEHGVALYTISTGKNLGYGGASANLAGCVILDLKRMDRIIEVDDTRNFCIVEPGVSYFDLYRYLEARGLRLMLDLPSNAMGGPIGNSLDHGVGYSAAPYRDHFANHCGMEVVLANGEILRTGMGAVPGAETWAEFKYGFGPNVDGLFSQANYGVVTKMGFWLMPMPEHFLSASVSVARYEDIIPLVRHLNYLEDSGLVGFVRYSSPLEIPRVLKSAPDPALLKLMAQPGGGEPQAYEHYAKSHNLPFWTTTLNFYGPQTTNCANWDYARQRLASIPGVTFQETESISFPLSAEAKNNARSQVSLGVPNLTAFALGSRSAFNANPSDGHLWFSPVIPRSGEALLKAHKVFGQAFKDLGIPSRIGPYSGPRTWMYRAFVFVMDFNTSRLDKVQNQQVRQAFEHLIKVGAEHGWAEYRTAPIFQDLVASTYSYNNNALLRFNETLKDALDPKGILSPGRGGIWPKHLRGGH</sequence>
<evidence type="ECO:0000256" key="1">
    <source>
        <dbReference type="ARBA" id="ARBA00022630"/>
    </source>
</evidence>
<protein>
    <submittedName>
        <fullName evidence="4">FAD-binding oxidoreductase</fullName>
    </submittedName>
</protein>
<dbReference type="SUPFAM" id="SSF56176">
    <property type="entry name" value="FAD-binding/transporter-associated domain-like"/>
    <property type="match status" value="1"/>
</dbReference>
<keyword evidence="5" id="KW-1185">Reference proteome</keyword>
<dbReference type="InterPro" id="IPR036318">
    <property type="entry name" value="FAD-bd_PCMH-like_sf"/>
</dbReference>
<evidence type="ECO:0000256" key="2">
    <source>
        <dbReference type="ARBA" id="ARBA00022827"/>
    </source>
</evidence>
<dbReference type="InterPro" id="IPR016164">
    <property type="entry name" value="FAD-linked_Oxase-like_C"/>
</dbReference>
<dbReference type="InterPro" id="IPR016166">
    <property type="entry name" value="FAD-bd_PCMH"/>
</dbReference>
<dbReference type="PANTHER" id="PTHR11748">
    <property type="entry name" value="D-LACTATE DEHYDROGENASE"/>
    <property type="match status" value="1"/>
</dbReference>
<reference evidence="4 5" key="1">
    <citation type="submission" date="2023-02" db="EMBL/GenBank/DDBJ databases">
        <title>Evolution of Hrp T3SS in non-pathogenic Pseudomonas fluorescens.</title>
        <authorList>
            <person name="Liao K."/>
            <person name="Wei H."/>
            <person name="Gu Y."/>
        </authorList>
    </citation>
    <scope>NUCLEOTIDE SEQUENCE [LARGE SCALE GENOMIC DNA]</scope>
    <source>
        <strain evidence="4 5">FP205</strain>
    </source>
</reference>
<dbReference type="EMBL" id="CP117449">
    <property type="protein sequence ID" value="WLH14790.1"/>
    <property type="molecule type" value="Genomic_DNA"/>
</dbReference>
<dbReference type="InterPro" id="IPR006094">
    <property type="entry name" value="Oxid_FAD_bind_N"/>
</dbReference>